<accession>A0A7W4JW34</accession>
<dbReference type="Pfam" id="PF25679">
    <property type="entry name" value="DUF7947"/>
    <property type="match status" value="1"/>
</dbReference>
<dbReference type="InterPro" id="IPR057706">
    <property type="entry name" value="DUF7946"/>
</dbReference>
<evidence type="ECO:0000313" key="4">
    <source>
        <dbReference type="Proteomes" id="UP000555756"/>
    </source>
</evidence>
<evidence type="ECO:0000313" key="3">
    <source>
        <dbReference type="EMBL" id="MBB2191988.1"/>
    </source>
</evidence>
<keyword evidence="4" id="KW-1185">Reference proteome</keyword>
<evidence type="ECO:0000259" key="1">
    <source>
        <dbReference type="Pfam" id="PF25678"/>
    </source>
</evidence>
<organism evidence="3 4">
    <name type="scientific">Gluconacetobacter azotocaptans</name>
    <dbReference type="NCBI Taxonomy" id="142834"/>
    <lineage>
        <taxon>Bacteria</taxon>
        <taxon>Pseudomonadati</taxon>
        <taxon>Pseudomonadota</taxon>
        <taxon>Alphaproteobacteria</taxon>
        <taxon>Acetobacterales</taxon>
        <taxon>Acetobacteraceae</taxon>
        <taxon>Gluconacetobacter</taxon>
    </lineage>
</organism>
<dbReference type="EMBL" id="JABEQF010000035">
    <property type="protein sequence ID" value="MBB2191988.1"/>
    <property type="molecule type" value="Genomic_DNA"/>
</dbReference>
<dbReference type="RefSeq" id="WP_183121094.1">
    <property type="nucleotide sequence ID" value="NZ_JABEQF010000035.1"/>
</dbReference>
<feature type="domain" description="DUF7946" evidence="1">
    <location>
        <begin position="7"/>
        <end position="173"/>
    </location>
</feature>
<feature type="domain" description="DUF7947" evidence="2">
    <location>
        <begin position="202"/>
        <end position="289"/>
    </location>
</feature>
<dbReference type="Proteomes" id="UP000555756">
    <property type="component" value="Unassembled WGS sequence"/>
</dbReference>
<protein>
    <submittedName>
        <fullName evidence="3">Uncharacterized protein</fullName>
    </submittedName>
</protein>
<dbReference type="InterPro" id="IPR057707">
    <property type="entry name" value="DUF7947"/>
</dbReference>
<proteinExistence type="predicted"/>
<comment type="caution">
    <text evidence="3">The sequence shown here is derived from an EMBL/GenBank/DDBJ whole genome shotgun (WGS) entry which is preliminary data.</text>
</comment>
<name>A0A7W4JW34_9PROT</name>
<dbReference type="AlphaFoldDB" id="A0A7W4JW34"/>
<dbReference type="Pfam" id="PF25678">
    <property type="entry name" value="DUF7946"/>
    <property type="match status" value="1"/>
</dbReference>
<sequence length="291" mass="32299">MTSLEVTLSYNGALSDKHAIDFYDISKALLGFQRTLALTTHLILNDEIITQAPSLKGAQILLAPPEEGSWKAVAWLILGGVWTMGTVSKDTPIGNIISSAYDYVVSESLGFHVDYSKTLGQQYEEYKRSHPKAKNITADRFDSLIEKCHVAIQDMHRPIIISETAKSANISFDLGGKVKAAGPELNIKTFEHLGEEEFGKKTYDFSGNVTGYNSNTFRGRIYIPSLHRIVPFEIADHAKNTFTIEKIAGSLYVNAQKQKDHLILSDISFSGIKVTTKTGILKRIIINDVKY</sequence>
<evidence type="ECO:0000259" key="2">
    <source>
        <dbReference type="Pfam" id="PF25679"/>
    </source>
</evidence>
<gene>
    <name evidence="3" type="ORF">HLH34_18825</name>
</gene>
<reference evidence="3 4" key="1">
    <citation type="submission" date="2020-04" db="EMBL/GenBank/DDBJ databases">
        <title>Description of novel Gluconacetobacter.</title>
        <authorList>
            <person name="Sombolestani A."/>
        </authorList>
    </citation>
    <scope>NUCLEOTIDE SEQUENCE [LARGE SCALE GENOMIC DNA]</scope>
    <source>
        <strain evidence="3 4">LMG 21311</strain>
    </source>
</reference>